<proteinExistence type="predicted"/>
<keyword evidence="3" id="KW-1185">Reference proteome</keyword>
<keyword evidence="1" id="KW-0812">Transmembrane</keyword>
<evidence type="ECO:0000313" key="2">
    <source>
        <dbReference type="EMBL" id="KAF5768433.1"/>
    </source>
</evidence>
<reference evidence="2" key="2">
    <citation type="submission" date="2020-06" db="EMBL/GenBank/DDBJ databases">
        <title>Helianthus annuus Genome sequencing and assembly Release 2.</title>
        <authorList>
            <person name="Gouzy J."/>
            <person name="Langlade N."/>
            <person name="Munos S."/>
        </authorList>
    </citation>
    <scope>NUCLEOTIDE SEQUENCE</scope>
    <source>
        <tissue evidence="2">Leaves</tissue>
    </source>
</reference>
<organism evidence="2 3">
    <name type="scientific">Helianthus annuus</name>
    <name type="common">Common sunflower</name>
    <dbReference type="NCBI Taxonomy" id="4232"/>
    <lineage>
        <taxon>Eukaryota</taxon>
        <taxon>Viridiplantae</taxon>
        <taxon>Streptophyta</taxon>
        <taxon>Embryophyta</taxon>
        <taxon>Tracheophyta</taxon>
        <taxon>Spermatophyta</taxon>
        <taxon>Magnoliopsida</taxon>
        <taxon>eudicotyledons</taxon>
        <taxon>Gunneridae</taxon>
        <taxon>Pentapetalae</taxon>
        <taxon>asterids</taxon>
        <taxon>campanulids</taxon>
        <taxon>Asterales</taxon>
        <taxon>Asteraceae</taxon>
        <taxon>Asteroideae</taxon>
        <taxon>Heliantheae alliance</taxon>
        <taxon>Heliantheae</taxon>
        <taxon>Helianthus</taxon>
    </lineage>
</organism>
<sequence>MFTSTKYDGFGSGIHEVTLLGDNEAVRITAAGKVTKFSCFLSPKLAVQNILPWVKGVCFIIFLYFSFSFLTFSY</sequence>
<dbReference type="AlphaFoldDB" id="A0A9K3H729"/>
<keyword evidence="1" id="KW-0472">Membrane</keyword>
<gene>
    <name evidence="2" type="ORF">HanXRQr2_Chr14g0636411</name>
</gene>
<dbReference type="Gramene" id="mRNA:HanXRQr2_Chr14g0636411">
    <property type="protein sequence ID" value="CDS:HanXRQr2_Chr14g0636411.1"/>
    <property type="gene ID" value="HanXRQr2_Chr14g0636411"/>
</dbReference>
<accession>A0A9K3H729</accession>
<evidence type="ECO:0000256" key="1">
    <source>
        <dbReference type="SAM" id="Phobius"/>
    </source>
</evidence>
<dbReference type="Proteomes" id="UP000215914">
    <property type="component" value="Unassembled WGS sequence"/>
</dbReference>
<keyword evidence="1" id="KW-1133">Transmembrane helix</keyword>
<reference evidence="2" key="1">
    <citation type="journal article" date="2017" name="Nature">
        <title>The sunflower genome provides insights into oil metabolism, flowering and Asterid evolution.</title>
        <authorList>
            <person name="Badouin H."/>
            <person name="Gouzy J."/>
            <person name="Grassa C.J."/>
            <person name="Murat F."/>
            <person name="Staton S.E."/>
            <person name="Cottret L."/>
            <person name="Lelandais-Briere C."/>
            <person name="Owens G.L."/>
            <person name="Carrere S."/>
            <person name="Mayjonade B."/>
            <person name="Legrand L."/>
            <person name="Gill N."/>
            <person name="Kane N.C."/>
            <person name="Bowers J.E."/>
            <person name="Hubner S."/>
            <person name="Bellec A."/>
            <person name="Berard A."/>
            <person name="Berges H."/>
            <person name="Blanchet N."/>
            <person name="Boniface M.C."/>
            <person name="Brunel D."/>
            <person name="Catrice O."/>
            <person name="Chaidir N."/>
            <person name="Claudel C."/>
            <person name="Donnadieu C."/>
            <person name="Faraut T."/>
            <person name="Fievet G."/>
            <person name="Helmstetter N."/>
            <person name="King M."/>
            <person name="Knapp S.J."/>
            <person name="Lai Z."/>
            <person name="Le Paslier M.C."/>
            <person name="Lippi Y."/>
            <person name="Lorenzon L."/>
            <person name="Mandel J.R."/>
            <person name="Marage G."/>
            <person name="Marchand G."/>
            <person name="Marquand E."/>
            <person name="Bret-Mestries E."/>
            <person name="Morien E."/>
            <person name="Nambeesan S."/>
            <person name="Nguyen T."/>
            <person name="Pegot-Espagnet P."/>
            <person name="Pouilly N."/>
            <person name="Raftis F."/>
            <person name="Sallet E."/>
            <person name="Schiex T."/>
            <person name="Thomas J."/>
            <person name="Vandecasteele C."/>
            <person name="Vares D."/>
            <person name="Vear F."/>
            <person name="Vautrin S."/>
            <person name="Crespi M."/>
            <person name="Mangin B."/>
            <person name="Burke J.M."/>
            <person name="Salse J."/>
            <person name="Munos S."/>
            <person name="Vincourt P."/>
            <person name="Rieseberg L.H."/>
            <person name="Langlade N.B."/>
        </authorList>
    </citation>
    <scope>NUCLEOTIDE SEQUENCE</scope>
    <source>
        <tissue evidence="2">Leaves</tissue>
    </source>
</reference>
<protein>
    <submittedName>
        <fullName evidence="2">Uncharacterized protein</fullName>
    </submittedName>
</protein>
<dbReference type="EMBL" id="MNCJ02000329">
    <property type="protein sequence ID" value="KAF5768433.1"/>
    <property type="molecule type" value="Genomic_DNA"/>
</dbReference>
<comment type="caution">
    <text evidence="2">The sequence shown here is derived from an EMBL/GenBank/DDBJ whole genome shotgun (WGS) entry which is preliminary data.</text>
</comment>
<feature type="transmembrane region" description="Helical" evidence="1">
    <location>
        <begin position="50"/>
        <end position="72"/>
    </location>
</feature>
<name>A0A9K3H729_HELAN</name>
<evidence type="ECO:0000313" key="3">
    <source>
        <dbReference type="Proteomes" id="UP000215914"/>
    </source>
</evidence>